<dbReference type="EMBL" id="MK500467">
    <property type="protein sequence ID" value="QBK90173.1"/>
    <property type="molecule type" value="Genomic_DNA"/>
</dbReference>
<sequence>MTTLNDYSEEGSHTKYFDCIIICNDIEYKCHRFIICKYTHFEKCLDEKYKINKNEDGKIVLRFNECFDMVINILINYLYNPNILKSVLNNNNIFIMFKIFKYINITTNFLCSELIYLIPNDDIINDLIIEKYESDFKNLSTYNLMHIYNKKYVISYQYIILIIILYNKIGCSIFDEIQIDYIEIIDIEKLRSYYYINKNHKYRELYQYMLIEKCKILMLIHEMTEFDDDNERIDSLEFIVKLITE</sequence>
<organism evidence="1">
    <name type="scientific">Pithovirus LCPAC102</name>
    <dbReference type="NCBI Taxonomy" id="2506587"/>
    <lineage>
        <taxon>Viruses</taxon>
        <taxon>Pithoviruses</taxon>
    </lineage>
</organism>
<dbReference type="Gene3D" id="3.30.710.10">
    <property type="entry name" value="Potassium Channel Kv1.1, Chain A"/>
    <property type="match status" value="1"/>
</dbReference>
<reference evidence="1" key="1">
    <citation type="journal article" date="2019" name="MBio">
        <title>Virus Genomes from Deep Sea Sediments Expand the Ocean Megavirome and Support Independent Origins of Viral Gigantism.</title>
        <authorList>
            <person name="Backstrom D."/>
            <person name="Yutin N."/>
            <person name="Jorgensen S.L."/>
            <person name="Dharamshi J."/>
            <person name="Homa F."/>
            <person name="Zaremba-Niedwiedzka K."/>
            <person name="Spang A."/>
            <person name="Wolf Y.I."/>
            <person name="Koonin E.V."/>
            <person name="Ettema T.J."/>
        </authorList>
    </citation>
    <scope>NUCLEOTIDE SEQUENCE</scope>
</reference>
<dbReference type="InterPro" id="IPR011333">
    <property type="entry name" value="SKP1/BTB/POZ_sf"/>
</dbReference>
<proteinExistence type="predicted"/>
<evidence type="ECO:0008006" key="2">
    <source>
        <dbReference type="Google" id="ProtNLM"/>
    </source>
</evidence>
<gene>
    <name evidence="1" type="ORF">LCPAC102_00860</name>
</gene>
<name>A0A481Z329_9VIRU</name>
<evidence type="ECO:0000313" key="1">
    <source>
        <dbReference type="EMBL" id="QBK90173.1"/>
    </source>
</evidence>
<protein>
    <recommendedName>
        <fullName evidence="2">BTB/POZ domain protein</fullName>
    </recommendedName>
</protein>
<accession>A0A481Z329</accession>